<feature type="domain" description="Carbohydrate kinase PfkB" evidence="4">
    <location>
        <begin position="60"/>
        <end position="320"/>
    </location>
</feature>
<dbReference type="InterPro" id="IPR052700">
    <property type="entry name" value="Carb_kinase_PfkB-like"/>
</dbReference>
<dbReference type="InterPro" id="IPR011611">
    <property type="entry name" value="PfkB_dom"/>
</dbReference>
<organism evidence="5 6">
    <name type="scientific">Babesia caballi</name>
    <dbReference type="NCBI Taxonomy" id="5871"/>
    <lineage>
        <taxon>Eukaryota</taxon>
        <taxon>Sar</taxon>
        <taxon>Alveolata</taxon>
        <taxon>Apicomplexa</taxon>
        <taxon>Aconoidasida</taxon>
        <taxon>Piroplasmida</taxon>
        <taxon>Babesiidae</taxon>
        <taxon>Babesia</taxon>
    </lineage>
</organism>
<comment type="caution">
    <text evidence="5">The sequence shown here is derived from an EMBL/GenBank/DDBJ whole genome shotgun (WGS) entry which is preliminary data.</text>
</comment>
<dbReference type="Pfam" id="PF00294">
    <property type="entry name" value="PfkB"/>
    <property type="match status" value="1"/>
</dbReference>
<dbReference type="Gene3D" id="3.40.1190.20">
    <property type="match status" value="1"/>
</dbReference>
<comment type="similarity">
    <text evidence="1">Belongs to the carbohydrate kinase PfkB family.</text>
</comment>
<dbReference type="CDD" id="cd01168">
    <property type="entry name" value="adenosine_kinase"/>
    <property type="match status" value="1"/>
</dbReference>
<evidence type="ECO:0000256" key="1">
    <source>
        <dbReference type="ARBA" id="ARBA00010688"/>
    </source>
</evidence>
<evidence type="ECO:0000313" key="5">
    <source>
        <dbReference type="EMBL" id="GIX66356.1"/>
    </source>
</evidence>
<accession>A0AAV4M4S6</accession>
<dbReference type="GO" id="GO:0016301">
    <property type="term" value="F:kinase activity"/>
    <property type="evidence" value="ECO:0007669"/>
    <property type="project" value="UniProtKB-KW"/>
</dbReference>
<evidence type="ECO:0000256" key="2">
    <source>
        <dbReference type="ARBA" id="ARBA00022679"/>
    </source>
</evidence>
<keyword evidence="6" id="KW-1185">Reference proteome</keyword>
<protein>
    <submittedName>
        <fullName evidence="5">Adenosine kinase</fullName>
    </submittedName>
</protein>
<dbReference type="InterPro" id="IPR029056">
    <property type="entry name" value="Ribokinase-like"/>
</dbReference>
<dbReference type="Proteomes" id="UP001497744">
    <property type="component" value="Unassembled WGS sequence"/>
</dbReference>
<keyword evidence="2" id="KW-0808">Transferase</keyword>
<dbReference type="AlphaFoldDB" id="A0AAV4M4S6"/>
<gene>
    <name evidence="5" type="ORF">BcabD6B2_57920</name>
</gene>
<evidence type="ECO:0000256" key="3">
    <source>
        <dbReference type="ARBA" id="ARBA00022777"/>
    </source>
</evidence>
<dbReference type="PANTHER" id="PTHR43320:SF3">
    <property type="entry name" value="CARBOHYDRATE KINASE PFKB DOMAIN-CONTAINING PROTEIN"/>
    <property type="match status" value="1"/>
</dbReference>
<evidence type="ECO:0000313" key="6">
    <source>
        <dbReference type="Proteomes" id="UP001497744"/>
    </source>
</evidence>
<keyword evidence="3 5" id="KW-0418">Kinase</keyword>
<evidence type="ECO:0000259" key="4">
    <source>
        <dbReference type="Pfam" id="PF00294"/>
    </source>
</evidence>
<proteinExistence type="inferred from homology"/>
<reference evidence="5 6" key="1">
    <citation type="submission" date="2021-06" db="EMBL/GenBank/DDBJ databases">
        <title>Genome sequence of Babesia caballi.</title>
        <authorList>
            <person name="Yamagishi J."/>
            <person name="Kidaka T."/>
            <person name="Ochi A."/>
        </authorList>
    </citation>
    <scope>NUCLEOTIDE SEQUENCE [LARGE SCALE GENOMIC DNA]</scope>
    <source>
        <strain evidence="5">USDA-D6B2</strain>
    </source>
</reference>
<dbReference type="RefSeq" id="XP_067718425.1">
    <property type="nucleotide sequence ID" value="XM_067862324.1"/>
</dbReference>
<dbReference type="GeneID" id="94197837"/>
<dbReference type="SUPFAM" id="SSF53613">
    <property type="entry name" value="Ribokinase-like"/>
    <property type="match status" value="1"/>
</dbReference>
<name>A0AAV4M4S6_BABCB</name>
<dbReference type="EMBL" id="BPLF01000006">
    <property type="protein sequence ID" value="GIX66356.1"/>
    <property type="molecule type" value="Genomic_DNA"/>
</dbReference>
<sequence length="341" mass="37407">MGHEILENGPSSILFTGHPLANLIARVDPSVIESLNFAKGESNGITPETFKKLGERVNVESIHPGCSSSNSAFAYSYLGGDSSYYGLVGDDEYADLFEERLSHCGVKNLIIRKRELFTSQLYSLVTPDAERTMYLMFGASHTMKSDDLDESIMDNFDYYAVNGFMFADDDQVKLTNKMIDAALSRGKGVITFLANSSCVRRHGDHLKAAAEKSIYLTGNLEEFRELYGLEEPEKLFTMFEELTDGEKPQHKAVIITMGSEGAYVTYHGKRYFVPPCDVEAVDTTGAGDFFAGAFFYGLLNGYSIKTSSEFAVVTVGDTISRVGITFSDGLAAKIVDIKASA</sequence>
<dbReference type="PANTHER" id="PTHR43320">
    <property type="entry name" value="SUGAR KINASE"/>
    <property type="match status" value="1"/>
</dbReference>